<dbReference type="InterPro" id="IPR025697">
    <property type="entry name" value="CLU_dom"/>
</dbReference>
<dbReference type="Pfam" id="PF15044">
    <property type="entry name" value="CLU_N"/>
    <property type="match status" value="1"/>
</dbReference>
<feature type="compositionally biased region" description="Polar residues" evidence="2">
    <location>
        <begin position="1275"/>
        <end position="1284"/>
    </location>
</feature>
<dbReference type="GO" id="GO:0005737">
    <property type="term" value="C:cytoplasm"/>
    <property type="evidence" value="ECO:0007669"/>
    <property type="project" value="TreeGrafter"/>
</dbReference>
<feature type="compositionally biased region" description="Basic and acidic residues" evidence="2">
    <location>
        <begin position="705"/>
        <end position="719"/>
    </location>
</feature>
<dbReference type="GO" id="GO:0048312">
    <property type="term" value="P:intracellular distribution of mitochondria"/>
    <property type="evidence" value="ECO:0007669"/>
    <property type="project" value="TreeGrafter"/>
</dbReference>
<dbReference type="SUPFAM" id="SSF103107">
    <property type="entry name" value="Hypothetical protein c14orf129, hspc210"/>
    <property type="match status" value="1"/>
</dbReference>
<feature type="non-terminal residue" evidence="4">
    <location>
        <position position="1"/>
    </location>
</feature>
<dbReference type="Proteomes" id="UP000268093">
    <property type="component" value="Unassembled WGS sequence"/>
</dbReference>
<name>A0A433D5X3_9FUNG</name>
<gene>
    <name evidence="4" type="ORF">BC936DRAFT_147189</name>
</gene>
<feature type="region of interest" description="Disordered" evidence="2">
    <location>
        <begin position="705"/>
        <end position="746"/>
    </location>
</feature>
<dbReference type="GO" id="GO:0003729">
    <property type="term" value="F:mRNA binding"/>
    <property type="evidence" value="ECO:0007669"/>
    <property type="project" value="TreeGrafter"/>
</dbReference>
<feature type="region of interest" description="Disordered" evidence="2">
    <location>
        <begin position="1269"/>
        <end position="1327"/>
    </location>
</feature>
<dbReference type="OrthoDB" id="1414216at2759"/>
<dbReference type="Gene3D" id="3.30.2280.10">
    <property type="entry name" value="Hypothetical protein (hspc210)"/>
    <property type="match status" value="1"/>
</dbReference>
<dbReference type="InterPro" id="IPR023231">
    <property type="entry name" value="GSKIP_dom_sf"/>
</dbReference>
<dbReference type="HAMAP" id="MF_03013">
    <property type="entry name" value="CLU"/>
    <property type="match status" value="1"/>
</dbReference>
<dbReference type="FunFam" id="3.30.2280.10:FF:000002">
    <property type="entry name" value="Clustered mitochondria protein homolog"/>
    <property type="match status" value="1"/>
</dbReference>
<feature type="domain" description="Clu" evidence="3">
    <location>
        <begin position="402"/>
        <end position="649"/>
    </location>
</feature>
<feature type="region of interest" description="Disordered" evidence="2">
    <location>
        <begin position="974"/>
        <end position="998"/>
    </location>
</feature>
<evidence type="ECO:0000256" key="1">
    <source>
        <dbReference type="ARBA" id="ARBA00022490"/>
    </source>
</evidence>
<dbReference type="InterPro" id="IPR028275">
    <property type="entry name" value="CLU_N"/>
</dbReference>
<evidence type="ECO:0000259" key="3">
    <source>
        <dbReference type="PROSITE" id="PS51823"/>
    </source>
</evidence>
<dbReference type="PROSITE" id="PS51823">
    <property type="entry name" value="CLU"/>
    <property type="match status" value="1"/>
</dbReference>
<dbReference type="Pfam" id="PF13236">
    <property type="entry name" value="CLU"/>
    <property type="match status" value="1"/>
</dbReference>
<reference evidence="4 5" key="1">
    <citation type="journal article" date="2018" name="New Phytol.">
        <title>Phylogenomics of Endogonaceae and evolution of mycorrhizas within Mucoromycota.</title>
        <authorList>
            <person name="Chang Y."/>
            <person name="Desiro A."/>
            <person name="Na H."/>
            <person name="Sandor L."/>
            <person name="Lipzen A."/>
            <person name="Clum A."/>
            <person name="Barry K."/>
            <person name="Grigoriev I.V."/>
            <person name="Martin F.M."/>
            <person name="Stajich J.E."/>
            <person name="Smith M.E."/>
            <person name="Bonito G."/>
            <person name="Spatafora J.W."/>
        </authorList>
    </citation>
    <scope>NUCLEOTIDE SEQUENCE [LARGE SCALE GENOMIC DNA]</scope>
    <source>
        <strain evidence="4 5">GMNB39</strain>
    </source>
</reference>
<accession>A0A433D5X3</accession>
<evidence type="ECO:0000313" key="4">
    <source>
        <dbReference type="EMBL" id="RUP46230.1"/>
    </source>
</evidence>
<keyword evidence="1" id="KW-0963">Cytoplasm</keyword>
<evidence type="ECO:0000313" key="5">
    <source>
        <dbReference type="Proteomes" id="UP000268093"/>
    </source>
</evidence>
<feature type="compositionally biased region" description="Basic and acidic residues" evidence="2">
    <location>
        <begin position="727"/>
        <end position="737"/>
    </location>
</feature>
<feature type="compositionally biased region" description="Basic residues" evidence="2">
    <location>
        <begin position="1316"/>
        <end position="1327"/>
    </location>
</feature>
<organism evidence="4 5">
    <name type="scientific">Jimgerdemannia flammicorona</name>
    <dbReference type="NCBI Taxonomy" id="994334"/>
    <lineage>
        <taxon>Eukaryota</taxon>
        <taxon>Fungi</taxon>
        <taxon>Fungi incertae sedis</taxon>
        <taxon>Mucoromycota</taxon>
        <taxon>Mucoromycotina</taxon>
        <taxon>Endogonomycetes</taxon>
        <taxon>Endogonales</taxon>
        <taxon>Endogonaceae</taxon>
        <taxon>Jimgerdemannia</taxon>
    </lineage>
</organism>
<dbReference type="CDD" id="cd15466">
    <property type="entry name" value="CLU-central"/>
    <property type="match status" value="1"/>
</dbReference>
<dbReference type="InterPro" id="IPR027523">
    <property type="entry name" value="CLU_prot"/>
</dbReference>
<dbReference type="SUPFAM" id="SSF48452">
    <property type="entry name" value="TPR-like"/>
    <property type="match status" value="2"/>
</dbReference>
<dbReference type="InterPro" id="IPR033646">
    <property type="entry name" value="CLU-central"/>
</dbReference>
<dbReference type="InterPro" id="IPR011990">
    <property type="entry name" value="TPR-like_helical_dom_sf"/>
</dbReference>
<dbReference type="Gene3D" id="1.25.40.10">
    <property type="entry name" value="Tetratricopeptide repeat domain"/>
    <property type="match status" value="1"/>
</dbReference>
<sequence>CRNPDWVAAPGLGGCTSPSRSSPISSKNFDVLFETQIASLFHSPFFSTPSTLNRLSKVLSVIGTKIMPVAEKDNAVATAAKKTTVADATKEEEEQQVATTDGEEQAAQLAEGIVADESYQLTIILPREPGRVQVIASPREAIHDIKQSIIESPETCIYSCFYLSYKGVRLNDFMDLGEIEGVTPQSEFELIEDVYTERDARIHINRLRDLMAGPHKQSPNAIGIDAGLSFLTAVTGTVVEETIESPKDGEKAPETAFTGYDLKAPAALSKFVPVSFERHPPQCLKSLALSGWNSPPHYLRLRGELLYLVVTTLENETVHITSATTGFFVNRSTNNQFDPAPKPSTTDKPLRAHSLITLLQSVSAQFATQFTLLQKFITDHQMLEVLPVNTYPPAHPWAVTRTPHTYDPTRPADSYLNFGTDTVDSLHDWNDELQSHRELPRGDLQERVLRERLINKIQADFADAAVRGAIQVVAGAVVPLNPTDPPESYMYLYNNIFFSKGSDGRGTFEALGGDEAAHVATGKDLEGVKTLNGADIEGLYTLGSVIVDYKGVRVVAQSIVPGIFRRQDENSIIYGSVDNGTVISADPKFHELVGQAAKSLHLAEHSVFDAEGKKVNLYTSVETKGLLGADGRRYLLDLYRLHPVDVEFQEAECVATEGEGEGKGATPAYPHKMTLLRPELMDLFWDSKFRAWVKEKATALAEKKAKATEAEKKEGETKVVENGTANEEEKKEGEEKPAQLSTEEQVAAEDAASLDFDLTFNPDAFIGVKAVEEEDLEKLHQQEGVVREASKFLRETIIPALIIDFTSYIVSPLDGEALTKIMHRRGINMRYLGRVASLVASTEDKRLAHIKDLAVQEMIIRASKRILRGLLNTAAITQVAECTSHFLNCLLGTAYNPAPEGVVSEPLKAPAYASLTPASLADQIRFEVLRRFRYALPDCYIGSIKKLPMLREICLRVGLQVEARDYQFVPSAVEEEEETAVEEPKEGGKSKKDKKKGQAVKQKKIKRITTFVPEDVMNLLPTVKQATTRSLFAEEAFEAGKMSLAQGQRQLGLELLLESLALHEQTYGFLHPETAKCYAALAMIYYHGEDGEAALDFQRRAVIASERTSGVDNPDTIHNYLNLGLFEHAAGRTQLALRFLRHAMNYWDLVFGPGHPDAATADNNVAVMLQILRDYDLSCKFFERACETQESILGKEHVVTATSYHILAKAFSLTGDFKKALAVEKIAYRVFDEKLGRDDIRTRESESWLKELTQNAVYTAKLALEHQKQGKVNARVSTPKSQALETDPTGSKGHLPIDELMKYIGSSDASGSGGSRKGKKRQQPRRK</sequence>
<dbReference type="EMBL" id="RBNI01006121">
    <property type="protein sequence ID" value="RUP46230.1"/>
    <property type="molecule type" value="Genomic_DNA"/>
</dbReference>
<keyword evidence="5" id="KW-1185">Reference proteome</keyword>
<dbReference type="Pfam" id="PF12807">
    <property type="entry name" value="eIF3_p135"/>
    <property type="match status" value="1"/>
</dbReference>
<dbReference type="Pfam" id="PF13424">
    <property type="entry name" value="TPR_12"/>
    <property type="match status" value="2"/>
</dbReference>
<dbReference type="PANTHER" id="PTHR12601:SF6">
    <property type="entry name" value="CLUSTERED MITOCHONDRIA PROTEIN HOMOLOG"/>
    <property type="match status" value="1"/>
</dbReference>
<proteinExistence type="inferred from homology"/>
<evidence type="ECO:0000256" key="2">
    <source>
        <dbReference type="SAM" id="MobiDB-lite"/>
    </source>
</evidence>
<protein>
    <submittedName>
        <fullName evidence="4">Clustered mitochondria-domain-containing protein</fullName>
    </submittedName>
</protein>
<dbReference type="PANTHER" id="PTHR12601">
    <property type="entry name" value="EUKARYOTIC TRANSLATION INITIATION FACTOR 3 SUBUNIT EIF-3"/>
    <property type="match status" value="1"/>
</dbReference>
<comment type="caution">
    <text evidence="4">The sequence shown here is derived from an EMBL/GenBank/DDBJ whole genome shotgun (WGS) entry which is preliminary data.</text>
</comment>